<dbReference type="EMBL" id="SMMG02000007">
    <property type="protein sequence ID" value="KAA3467557.1"/>
    <property type="molecule type" value="Genomic_DNA"/>
</dbReference>
<dbReference type="OrthoDB" id="1724268at2759"/>
<organism evidence="1 2">
    <name type="scientific">Gossypium australe</name>
    <dbReference type="NCBI Taxonomy" id="47621"/>
    <lineage>
        <taxon>Eukaryota</taxon>
        <taxon>Viridiplantae</taxon>
        <taxon>Streptophyta</taxon>
        <taxon>Embryophyta</taxon>
        <taxon>Tracheophyta</taxon>
        <taxon>Spermatophyta</taxon>
        <taxon>Magnoliopsida</taxon>
        <taxon>eudicotyledons</taxon>
        <taxon>Gunneridae</taxon>
        <taxon>Pentapetalae</taxon>
        <taxon>rosids</taxon>
        <taxon>malvids</taxon>
        <taxon>Malvales</taxon>
        <taxon>Malvaceae</taxon>
        <taxon>Malvoideae</taxon>
        <taxon>Gossypium</taxon>
    </lineage>
</organism>
<evidence type="ECO:0000313" key="2">
    <source>
        <dbReference type="Proteomes" id="UP000325315"/>
    </source>
</evidence>
<keyword evidence="2" id="KW-1185">Reference proteome</keyword>
<comment type="caution">
    <text evidence="1">The sequence shown here is derived from an EMBL/GenBank/DDBJ whole genome shotgun (WGS) entry which is preliminary data.</text>
</comment>
<sequence length="84" mass="9642">MAIPDKEIGKQFSGFFYTYEFGSTRDRFIGYVDSDFAGDLDKIKSLAGYIFTIRGCTTNWKALLCLLLKLSTWQLLRLVKKLFG</sequence>
<dbReference type="Proteomes" id="UP000325315">
    <property type="component" value="Unassembled WGS sequence"/>
</dbReference>
<dbReference type="AlphaFoldDB" id="A0A5B6VEU0"/>
<protein>
    <submittedName>
        <fullName evidence="1">Retrovirus-related Pol polyprotein from transposon TNT 1-94</fullName>
    </submittedName>
</protein>
<accession>A0A5B6VEU0</accession>
<proteinExistence type="predicted"/>
<evidence type="ECO:0000313" key="1">
    <source>
        <dbReference type="EMBL" id="KAA3467557.1"/>
    </source>
</evidence>
<name>A0A5B6VEU0_9ROSI</name>
<gene>
    <name evidence="1" type="ORF">EPI10_002561</name>
</gene>
<reference evidence="2" key="1">
    <citation type="journal article" date="2019" name="Plant Biotechnol. J.">
        <title>Genome sequencing of the Australian wild diploid species Gossypium australe highlights disease resistance and delayed gland morphogenesis.</title>
        <authorList>
            <person name="Cai Y."/>
            <person name="Cai X."/>
            <person name="Wang Q."/>
            <person name="Wang P."/>
            <person name="Zhang Y."/>
            <person name="Cai C."/>
            <person name="Xu Y."/>
            <person name="Wang K."/>
            <person name="Zhou Z."/>
            <person name="Wang C."/>
            <person name="Geng S."/>
            <person name="Li B."/>
            <person name="Dong Q."/>
            <person name="Hou Y."/>
            <person name="Wang H."/>
            <person name="Ai P."/>
            <person name="Liu Z."/>
            <person name="Yi F."/>
            <person name="Sun M."/>
            <person name="An G."/>
            <person name="Cheng J."/>
            <person name="Zhang Y."/>
            <person name="Shi Q."/>
            <person name="Xie Y."/>
            <person name="Shi X."/>
            <person name="Chang Y."/>
            <person name="Huang F."/>
            <person name="Chen Y."/>
            <person name="Hong S."/>
            <person name="Mi L."/>
            <person name="Sun Q."/>
            <person name="Zhang L."/>
            <person name="Zhou B."/>
            <person name="Peng R."/>
            <person name="Zhang X."/>
            <person name="Liu F."/>
        </authorList>
    </citation>
    <scope>NUCLEOTIDE SEQUENCE [LARGE SCALE GENOMIC DNA]</scope>
    <source>
        <strain evidence="2">cv. PA1801</strain>
    </source>
</reference>